<dbReference type="GO" id="GO:0016618">
    <property type="term" value="F:hydroxypyruvate reductase [NAD(P)H] activity"/>
    <property type="evidence" value="ECO:0007669"/>
    <property type="project" value="TreeGrafter"/>
</dbReference>
<dbReference type="Proteomes" id="UP000240429">
    <property type="component" value="Unassembled WGS sequence"/>
</dbReference>
<dbReference type="SUPFAM" id="SSF51735">
    <property type="entry name" value="NAD(P)-binding Rossmann-fold domains"/>
    <property type="match status" value="1"/>
</dbReference>
<accession>A0A2P8PTT7</accession>
<evidence type="ECO:0000259" key="3">
    <source>
        <dbReference type="Pfam" id="PF02826"/>
    </source>
</evidence>
<dbReference type="OrthoDB" id="117809at2"/>
<dbReference type="GO" id="GO:0005829">
    <property type="term" value="C:cytosol"/>
    <property type="evidence" value="ECO:0007669"/>
    <property type="project" value="TreeGrafter"/>
</dbReference>
<dbReference type="GO" id="GO:0030267">
    <property type="term" value="F:glyoxylate reductase (NADPH) activity"/>
    <property type="evidence" value="ECO:0007669"/>
    <property type="project" value="TreeGrafter"/>
</dbReference>
<protein>
    <submittedName>
        <fullName evidence="4">Hydroxyacid dehydrogenase</fullName>
    </submittedName>
</protein>
<evidence type="ECO:0000256" key="2">
    <source>
        <dbReference type="ARBA" id="ARBA00023027"/>
    </source>
</evidence>
<dbReference type="EMBL" id="PYBJ01000042">
    <property type="protein sequence ID" value="PSM37388.1"/>
    <property type="molecule type" value="Genomic_DNA"/>
</dbReference>
<organism evidence="4 5">
    <name type="scientific">Streptomyces dioscori</name>
    <dbReference type="NCBI Taxonomy" id="2109333"/>
    <lineage>
        <taxon>Bacteria</taxon>
        <taxon>Bacillati</taxon>
        <taxon>Actinomycetota</taxon>
        <taxon>Actinomycetes</taxon>
        <taxon>Kitasatosporales</taxon>
        <taxon>Streptomycetaceae</taxon>
        <taxon>Streptomyces</taxon>
        <taxon>Streptomyces aurantiacus group</taxon>
    </lineage>
</organism>
<reference evidence="4 5" key="1">
    <citation type="submission" date="2018-03" db="EMBL/GenBank/DDBJ databases">
        <title>Streptomyces dioscori sp. nov., a novel endophytic actinobacterium isolated from bulbil of Dioscorea bulbifera L.</title>
        <authorList>
            <person name="Zhikuan W."/>
        </authorList>
    </citation>
    <scope>NUCLEOTIDE SEQUENCE [LARGE SCALE GENOMIC DNA]</scope>
    <source>
        <strain evidence="4 5">A217</strain>
    </source>
</reference>
<keyword evidence="5" id="KW-1185">Reference proteome</keyword>
<dbReference type="AlphaFoldDB" id="A0A2P8PTT7"/>
<dbReference type="SUPFAM" id="SSF52283">
    <property type="entry name" value="Formate/glycerate dehydrogenase catalytic domain-like"/>
    <property type="match status" value="1"/>
</dbReference>
<keyword evidence="2" id="KW-0520">NAD</keyword>
<evidence type="ECO:0000256" key="1">
    <source>
        <dbReference type="ARBA" id="ARBA00023002"/>
    </source>
</evidence>
<dbReference type="InterPro" id="IPR006140">
    <property type="entry name" value="D-isomer_DH_NAD-bd"/>
</dbReference>
<dbReference type="PANTHER" id="PTHR10996">
    <property type="entry name" value="2-HYDROXYACID DEHYDROGENASE-RELATED"/>
    <property type="match status" value="1"/>
</dbReference>
<dbReference type="GO" id="GO:0051287">
    <property type="term" value="F:NAD binding"/>
    <property type="evidence" value="ECO:0007669"/>
    <property type="project" value="InterPro"/>
</dbReference>
<dbReference type="Pfam" id="PF02826">
    <property type="entry name" value="2-Hacid_dh_C"/>
    <property type="match status" value="1"/>
</dbReference>
<gene>
    <name evidence="4" type="ORF">C6Y14_42500</name>
</gene>
<proteinExistence type="predicted"/>
<evidence type="ECO:0000313" key="4">
    <source>
        <dbReference type="EMBL" id="PSM37388.1"/>
    </source>
</evidence>
<keyword evidence="1" id="KW-0560">Oxidoreductase</keyword>
<name>A0A2P8PTT7_9ACTN</name>
<dbReference type="InterPro" id="IPR036291">
    <property type="entry name" value="NAD(P)-bd_dom_sf"/>
</dbReference>
<feature type="domain" description="D-isomer specific 2-hydroxyacid dehydrogenase NAD-binding" evidence="3">
    <location>
        <begin position="121"/>
        <end position="298"/>
    </location>
</feature>
<evidence type="ECO:0000313" key="5">
    <source>
        <dbReference type="Proteomes" id="UP000240429"/>
    </source>
</evidence>
<dbReference type="InterPro" id="IPR050223">
    <property type="entry name" value="D-isomer_2-hydroxyacid_DH"/>
</dbReference>
<dbReference type="PANTHER" id="PTHR10996:SF178">
    <property type="entry name" value="2-HYDROXYACID DEHYDROGENASE YGL185C-RELATED"/>
    <property type="match status" value="1"/>
</dbReference>
<sequence length="345" mass="37476">MTDARRAVSTPHKPLVILRPDPHPTERIFRPGTLSRLHDRFTVVEPDSEDAFDRVLPQAFAVVGQPDLPAERLARAGELRALLNIEGNFFPNVDYDGCFRRGIHVLGCGPAYAQAVAEYALGLALDLARGISREDRAFRAGRERYVSDGTADSVLLRGADIGLIGFGNLGRSLHPLLAPFRPTLRVYDPWLPPAVLRDQGLVPATLDETLARSTFVFVLATVTDDSRHLLGARELALLPDGARLVLVSRAPVVDFPALLARVAEGRLLAGIDVWPDEPVAADEPARSLEGLVLSAHRAGGIPDAFLSIGDMVVDDLTLLARGLPPARMQTAARELVGRYRNRPVV</sequence>
<comment type="caution">
    <text evidence="4">The sequence shown here is derived from an EMBL/GenBank/DDBJ whole genome shotgun (WGS) entry which is preliminary data.</text>
</comment>
<dbReference type="Gene3D" id="3.40.50.720">
    <property type="entry name" value="NAD(P)-binding Rossmann-like Domain"/>
    <property type="match status" value="2"/>
</dbReference>